<reference evidence="8 9" key="1">
    <citation type="submission" date="2022-11" db="EMBL/GenBank/DDBJ databases">
        <title>Spartinivicinus poritis sp. nov., isolated from scleractinian coral Porites lutea.</title>
        <authorList>
            <person name="Zhang G."/>
            <person name="Cai L."/>
            <person name="Wei Q."/>
        </authorList>
    </citation>
    <scope>NUCLEOTIDE SEQUENCE [LARGE SCALE GENOMIC DNA]</scope>
    <source>
        <strain evidence="8 9">A2-2</strain>
    </source>
</reference>
<protein>
    <recommendedName>
        <fullName evidence="4 5">Translation initiation factor IF-3</fullName>
    </recommendedName>
</protein>
<dbReference type="HAMAP" id="MF_00080">
    <property type="entry name" value="IF_3"/>
    <property type="match status" value="1"/>
</dbReference>
<keyword evidence="4" id="KW-0963">Cytoplasm</keyword>
<dbReference type="GO" id="GO:0003743">
    <property type="term" value="F:translation initiation factor activity"/>
    <property type="evidence" value="ECO:0007669"/>
    <property type="project" value="UniProtKB-KW"/>
</dbReference>
<evidence type="ECO:0000256" key="2">
    <source>
        <dbReference type="ARBA" id="ARBA00022540"/>
    </source>
</evidence>
<comment type="subcellular location">
    <subcellularLocation>
        <location evidence="4">Cytoplasm</location>
    </subcellularLocation>
</comment>
<dbReference type="SUPFAM" id="SSF55200">
    <property type="entry name" value="Translation initiation factor IF3, C-terminal domain"/>
    <property type="match status" value="1"/>
</dbReference>
<sequence>MEVGDITIKRDNRREKRANRINDEIRAKQVRLIGADGDQVGIVDLSDALAKAKEATLDLVEINSSAEPPVCKVMDYGKHLFELKKQKAAAKKKQKQTQVKEIKFRPGTEEGDYQVKLRNLIRFLTEGNKAKVSLRYRGREMAHQELGLELLKRVEADLEDFGTVEQYPKMEGRQLIMVLAPKKKK</sequence>
<keyword evidence="9" id="KW-1185">Reference proteome</keyword>
<dbReference type="Pfam" id="PF05198">
    <property type="entry name" value="IF3_N"/>
    <property type="match status" value="1"/>
</dbReference>
<comment type="similarity">
    <text evidence="1 4">Belongs to the IF-3 family.</text>
</comment>
<feature type="domain" description="Translation initiation factor 3 N-terminal" evidence="7">
    <location>
        <begin position="21"/>
        <end position="88"/>
    </location>
</feature>
<keyword evidence="3 4" id="KW-0648">Protein biosynthesis</keyword>
<evidence type="ECO:0000256" key="3">
    <source>
        <dbReference type="ARBA" id="ARBA00022917"/>
    </source>
</evidence>
<dbReference type="InterPro" id="IPR019815">
    <property type="entry name" value="Translation_initiation_fac_3_C"/>
</dbReference>
<dbReference type="InterPro" id="IPR019814">
    <property type="entry name" value="Translation_initiation_fac_3_N"/>
</dbReference>
<organism evidence="8 9">
    <name type="scientific">Spartinivicinus poritis</name>
    <dbReference type="NCBI Taxonomy" id="2994640"/>
    <lineage>
        <taxon>Bacteria</taxon>
        <taxon>Pseudomonadati</taxon>
        <taxon>Pseudomonadota</taxon>
        <taxon>Gammaproteobacteria</taxon>
        <taxon>Oceanospirillales</taxon>
        <taxon>Zooshikellaceae</taxon>
        <taxon>Spartinivicinus</taxon>
    </lineage>
</organism>
<comment type="subunit">
    <text evidence="4">Monomer.</text>
</comment>
<evidence type="ECO:0000313" key="8">
    <source>
        <dbReference type="EMBL" id="MDE1462980.1"/>
    </source>
</evidence>
<dbReference type="InterPro" id="IPR001288">
    <property type="entry name" value="Translation_initiation_fac_3"/>
</dbReference>
<proteinExistence type="inferred from homology"/>
<evidence type="ECO:0000313" key="9">
    <source>
        <dbReference type="Proteomes" id="UP001528823"/>
    </source>
</evidence>
<dbReference type="SUPFAM" id="SSF54364">
    <property type="entry name" value="Translation initiation factor IF3, N-terminal domain"/>
    <property type="match status" value="1"/>
</dbReference>
<dbReference type="InterPro" id="IPR036787">
    <property type="entry name" value="T_IF-3_N_sf"/>
</dbReference>
<dbReference type="Proteomes" id="UP001528823">
    <property type="component" value="Unassembled WGS sequence"/>
</dbReference>
<evidence type="ECO:0000256" key="1">
    <source>
        <dbReference type="ARBA" id="ARBA00005439"/>
    </source>
</evidence>
<dbReference type="EMBL" id="JAPMOU010000015">
    <property type="protein sequence ID" value="MDE1462980.1"/>
    <property type="molecule type" value="Genomic_DNA"/>
</dbReference>
<feature type="domain" description="Translation initiation factor 3 C-terminal" evidence="6">
    <location>
        <begin position="97"/>
        <end position="182"/>
    </location>
</feature>
<comment type="function">
    <text evidence="4">IF-3 binds to the 30S ribosomal subunit and shifts the equilibrium between 70S ribosomes and their 50S and 30S subunits in favor of the free subunits, thus enhancing the availability of 30S subunits on which protein synthesis initiation begins.</text>
</comment>
<evidence type="ECO:0000259" key="7">
    <source>
        <dbReference type="Pfam" id="PF05198"/>
    </source>
</evidence>
<name>A0ABT5U9E0_9GAMM</name>
<dbReference type="PANTHER" id="PTHR10938">
    <property type="entry name" value="TRANSLATION INITIATION FACTOR IF-3"/>
    <property type="match status" value="1"/>
</dbReference>
<dbReference type="Gene3D" id="3.30.110.10">
    <property type="entry name" value="Translation initiation factor 3 (IF-3), C-terminal domain"/>
    <property type="match status" value="1"/>
</dbReference>
<accession>A0ABT5U9E0</accession>
<comment type="caution">
    <text evidence="8">The sequence shown here is derived from an EMBL/GenBank/DDBJ whole genome shotgun (WGS) entry which is preliminary data.</text>
</comment>
<evidence type="ECO:0000259" key="6">
    <source>
        <dbReference type="Pfam" id="PF00707"/>
    </source>
</evidence>
<dbReference type="PANTHER" id="PTHR10938:SF0">
    <property type="entry name" value="TRANSLATION INITIATION FACTOR IF-3, MITOCHONDRIAL"/>
    <property type="match status" value="1"/>
</dbReference>
<dbReference type="Gene3D" id="3.10.20.80">
    <property type="entry name" value="Translation initiation factor 3 (IF-3), N-terminal domain"/>
    <property type="match status" value="1"/>
</dbReference>
<gene>
    <name evidence="4 8" type="primary">infC</name>
    <name evidence="8" type="ORF">ORQ98_13480</name>
</gene>
<dbReference type="NCBIfam" id="TIGR00168">
    <property type="entry name" value="infC"/>
    <property type="match status" value="1"/>
</dbReference>
<dbReference type="InterPro" id="IPR036788">
    <property type="entry name" value="T_IF-3_C_sf"/>
</dbReference>
<evidence type="ECO:0000256" key="4">
    <source>
        <dbReference type="HAMAP-Rule" id="MF_00080"/>
    </source>
</evidence>
<keyword evidence="2 4" id="KW-0396">Initiation factor</keyword>
<evidence type="ECO:0000256" key="5">
    <source>
        <dbReference type="NCBIfam" id="TIGR00168"/>
    </source>
</evidence>
<dbReference type="Pfam" id="PF00707">
    <property type="entry name" value="IF3_C"/>
    <property type="match status" value="1"/>
</dbReference>